<dbReference type="Gene3D" id="3.90.228.20">
    <property type="match status" value="1"/>
</dbReference>
<dbReference type="GO" id="GO:0033993">
    <property type="term" value="P:response to lipid"/>
    <property type="evidence" value="ECO:0007669"/>
    <property type="project" value="TreeGrafter"/>
</dbReference>
<evidence type="ECO:0000256" key="12">
    <source>
        <dbReference type="ARBA" id="ARBA00058806"/>
    </source>
</evidence>
<dbReference type="GO" id="GO:0042594">
    <property type="term" value="P:response to starvation"/>
    <property type="evidence" value="ECO:0007669"/>
    <property type="project" value="TreeGrafter"/>
</dbReference>
<proteinExistence type="inferred from homology"/>
<name>A0A0N4UEJ2_DRAME</name>
<dbReference type="STRING" id="318479.A0A0N4UEJ2"/>
<dbReference type="FunFam" id="3.90.228.20:FF:000005">
    <property type="entry name" value="Phosphoenolpyruvate carboxykinase [GTP], mitochondrial"/>
    <property type="match status" value="1"/>
</dbReference>
<dbReference type="GO" id="GO:0046327">
    <property type="term" value="P:glycerol biosynthetic process from pyruvate"/>
    <property type="evidence" value="ECO:0007669"/>
    <property type="project" value="TreeGrafter"/>
</dbReference>
<dbReference type="GO" id="GO:0004613">
    <property type="term" value="F:phosphoenolpyruvate carboxykinase (GTP) activity"/>
    <property type="evidence" value="ECO:0007669"/>
    <property type="project" value="UniProtKB-EC"/>
</dbReference>
<dbReference type="Gene3D" id="2.170.8.10">
    <property type="entry name" value="Phosphoenolpyruvate Carboxykinase, domain 2"/>
    <property type="match status" value="1"/>
</dbReference>
<dbReference type="PROSITE" id="PS00505">
    <property type="entry name" value="PEPCK_GTP"/>
    <property type="match status" value="1"/>
</dbReference>
<dbReference type="PIRSF" id="PIRSF001348">
    <property type="entry name" value="PEP_carboxykinase_GTP"/>
    <property type="match status" value="1"/>
</dbReference>
<evidence type="ECO:0000256" key="7">
    <source>
        <dbReference type="ARBA" id="ARBA00022793"/>
    </source>
</evidence>
<comment type="subunit">
    <text evidence="3">Monomer.</text>
</comment>
<evidence type="ECO:0000259" key="15">
    <source>
        <dbReference type="Pfam" id="PF00821"/>
    </source>
</evidence>
<dbReference type="HAMAP" id="MF_00452">
    <property type="entry name" value="PEPCK_GTP"/>
    <property type="match status" value="1"/>
</dbReference>
<dbReference type="GO" id="GO:0005829">
    <property type="term" value="C:cytosol"/>
    <property type="evidence" value="ECO:0007669"/>
    <property type="project" value="TreeGrafter"/>
</dbReference>
<reference evidence="17 19" key="2">
    <citation type="submission" date="2018-11" db="EMBL/GenBank/DDBJ databases">
        <authorList>
            <consortium name="Pathogen Informatics"/>
        </authorList>
    </citation>
    <scope>NUCLEOTIDE SEQUENCE [LARGE SCALE GENOMIC DNA]</scope>
</reference>
<evidence type="ECO:0000313" key="18">
    <source>
        <dbReference type="Proteomes" id="UP000038040"/>
    </source>
</evidence>
<evidence type="ECO:0000256" key="6">
    <source>
        <dbReference type="ARBA" id="ARBA00022741"/>
    </source>
</evidence>
<dbReference type="OrthoDB" id="5841594at2759"/>
<accession>A0A0N4UEJ2</accession>
<evidence type="ECO:0000256" key="13">
    <source>
        <dbReference type="ARBA" id="ARBA00058921"/>
    </source>
</evidence>
<reference evidence="20" key="1">
    <citation type="submission" date="2017-02" db="UniProtKB">
        <authorList>
            <consortium name="WormBaseParasite"/>
        </authorList>
    </citation>
    <scope>IDENTIFICATION</scope>
</reference>
<evidence type="ECO:0000313" key="20">
    <source>
        <dbReference type="WBParaSite" id="DME_0000579901-mRNA-1"/>
    </source>
</evidence>
<evidence type="ECO:0000256" key="14">
    <source>
        <dbReference type="ARBA" id="ARBA00072283"/>
    </source>
</evidence>
<organism evidence="18 20">
    <name type="scientific">Dracunculus medinensis</name>
    <name type="common">Guinea worm</name>
    <dbReference type="NCBI Taxonomy" id="318479"/>
    <lineage>
        <taxon>Eukaryota</taxon>
        <taxon>Metazoa</taxon>
        <taxon>Ecdysozoa</taxon>
        <taxon>Nematoda</taxon>
        <taxon>Chromadorea</taxon>
        <taxon>Rhabditida</taxon>
        <taxon>Spirurina</taxon>
        <taxon>Dracunculoidea</taxon>
        <taxon>Dracunculidae</taxon>
        <taxon>Dracunculus</taxon>
    </lineage>
</organism>
<dbReference type="GO" id="GO:0019543">
    <property type="term" value="P:propionate catabolic process"/>
    <property type="evidence" value="ECO:0007669"/>
    <property type="project" value="TreeGrafter"/>
</dbReference>
<keyword evidence="19" id="KW-1185">Reference proteome</keyword>
<dbReference type="FunFam" id="3.40.449.10:FF:000003">
    <property type="entry name" value="Phosphoenolpyruvate carboxykinase, cytosolic [GTP]"/>
    <property type="match status" value="1"/>
</dbReference>
<dbReference type="InterPro" id="IPR018091">
    <property type="entry name" value="PEP_carboxykin_GTP_CS"/>
</dbReference>
<evidence type="ECO:0000256" key="1">
    <source>
        <dbReference type="ARBA" id="ARBA00001936"/>
    </source>
</evidence>
<dbReference type="GO" id="GO:0005525">
    <property type="term" value="F:GTP binding"/>
    <property type="evidence" value="ECO:0007669"/>
    <property type="project" value="UniProtKB-KW"/>
</dbReference>
<dbReference type="GO" id="GO:0006107">
    <property type="term" value="P:oxaloacetate metabolic process"/>
    <property type="evidence" value="ECO:0007669"/>
    <property type="project" value="TreeGrafter"/>
</dbReference>
<feature type="domain" description="Phosphoenolpyruvate carboxykinase C-terminal P-loop" evidence="15">
    <location>
        <begin position="276"/>
        <end position="635"/>
    </location>
</feature>
<evidence type="ECO:0000256" key="11">
    <source>
        <dbReference type="ARBA" id="ARBA00051400"/>
    </source>
</evidence>
<evidence type="ECO:0000256" key="5">
    <source>
        <dbReference type="ARBA" id="ARBA00022723"/>
    </source>
</evidence>
<dbReference type="Proteomes" id="UP000274756">
    <property type="component" value="Unassembled WGS sequence"/>
</dbReference>
<dbReference type="EMBL" id="UYYG01000008">
    <property type="protein sequence ID" value="VDN50820.1"/>
    <property type="molecule type" value="Genomic_DNA"/>
</dbReference>
<evidence type="ECO:0000256" key="2">
    <source>
        <dbReference type="ARBA" id="ARBA00005796"/>
    </source>
</evidence>
<comment type="function">
    <text evidence="13">In parasitic nematodes PEPCK carboxylates phosphoenolpyruvate to oxaloacetate thus introducing the products of glycolysis to mitochondrial metabolism.</text>
</comment>
<keyword evidence="5" id="KW-0479">Metal-binding</keyword>
<comment type="similarity">
    <text evidence="2">Belongs to the phosphoenolpyruvate carboxykinase [GTP] family.</text>
</comment>
<dbReference type="GO" id="GO:0030145">
    <property type="term" value="F:manganese ion binding"/>
    <property type="evidence" value="ECO:0007669"/>
    <property type="project" value="TreeGrafter"/>
</dbReference>
<dbReference type="SUPFAM" id="SSF68923">
    <property type="entry name" value="PEP carboxykinase N-terminal domain"/>
    <property type="match status" value="1"/>
</dbReference>
<dbReference type="SUPFAM" id="SSF53795">
    <property type="entry name" value="PEP carboxykinase-like"/>
    <property type="match status" value="1"/>
</dbReference>
<keyword evidence="7" id="KW-0210">Decarboxylase</keyword>
<dbReference type="GO" id="GO:0071333">
    <property type="term" value="P:cellular response to glucose stimulus"/>
    <property type="evidence" value="ECO:0007669"/>
    <property type="project" value="TreeGrafter"/>
</dbReference>
<comment type="catalytic activity">
    <reaction evidence="11">
        <text>oxaloacetate + GTP = phosphoenolpyruvate + GDP + CO2</text>
        <dbReference type="Rhea" id="RHEA:10388"/>
        <dbReference type="ChEBI" id="CHEBI:16452"/>
        <dbReference type="ChEBI" id="CHEBI:16526"/>
        <dbReference type="ChEBI" id="CHEBI:37565"/>
        <dbReference type="ChEBI" id="CHEBI:58189"/>
        <dbReference type="ChEBI" id="CHEBI:58702"/>
        <dbReference type="EC" id="4.1.1.32"/>
    </reaction>
</comment>
<dbReference type="PANTHER" id="PTHR11561:SF16">
    <property type="entry name" value="PHOSPHOENOLPYRUVATE CARBOXYKINASE (GTP)"/>
    <property type="match status" value="1"/>
</dbReference>
<dbReference type="PANTHER" id="PTHR11561">
    <property type="entry name" value="PHOSPHOENOLPYRUVATE CARBOXYKINASE"/>
    <property type="match status" value="1"/>
</dbReference>
<dbReference type="EC" id="4.1.1.32" evidence="4"/>
<dbReference type="InterPro" id="IPR008209">
    <property type="entry name" value="PEP_carboxykinase_GTP"/>
</dbReference>
<dbReference type="InterPro" id="IPR035077">
    <property type="entry name" value="PEP_carboxykinase_GTP_C"/>
</dbReference>
<comment type="function">
    <text evidence="12">Catalyzes the conversion of oxaloacetate (OAA) to phosphoenolpyruvate (PEP), the rate-limiting step in the metabolic pathway that produces glucose from lactate and other precursors derived from the citric acid cycle.</text>
</comment>
<dbReference type="GO" id="GO:0006094">
    <property type="term" value="P:gluconeogenesis"/>
    <property type="evidence" value="ECO:0007669"/>
    <property type="project" value="InterPro"/>
</dbReference>
<comment type="cofactor">
    <cofactor evidence="1">
        <name>Mn(2+)</name>
        <dbReference type="ChEBI" id="CHEBI:29035"/>
    </cofactor>
</comment>
<keyword evidence="8" id="KW-0342">GTP-binding</keyword>
<protein>
    <recommendedName>
        <fullName evidence="14">Phosphoenolpyruvate carboxykinase [GTP]</fullName>
        <ecNumber evidence="4">4.1.1.32</ecNumber>
    </recommendedName>
</protein>
<dbReference type="InterPro" id="IPR035078">
    <property type="entry name" value="PEP_carboxykinase_GTP_N"/>
</dbReference>
<evidence type="ECO:0000256" key="8">
    <source>
        <dbReference type="ARBA" id="ARBA00023134"/>
    </source>
</evidence>
<evidence type="ECO:0000256" key="10">
    <source>
        <dbReference type="ARBA" id="ARBA00023239"/>
    </source>
</evidence>
<keyword evidence="6" id="KW-0547">Nucleotide-binding</keyword>
<dbReference type="Pfam" id="PF00821">
    <property type="entry name" value="PEPCK_GTP"/>
    <property type="match status" value="1"/>
</dbReference>
<evidence type="ECO:0000259" key="16">
    <source>
        <dbReference type="Pfam" id="PF17297"/>
    </source>
</evidence>
<dbReference type="AlphaFoldDB" id="A0A0N4UEJ2"/>
<dbReference type="Gene3D" id="3.40.449.10">
    <property type="entry name" value="Phosphoenolpyruvate Carboxykinase, domain 1"/>
    <property type="match status" value="1"/>
</dbReference>
<evidence type="ECO:0000256" key="4">
    <source>
        <dbReference type="ARBA" id="ARBA00012306"/>
    </source>
</evidence>
<dbReference type="Proteomes" id="UP000038040">
    <property type="component" value="Unplaced"/>
</dbReference>
<gene>
    <name evidence="17" type="ORF">DME_LOCUS793</name>
</gene>
<dbReference type="NCBIfam" id="NF003253">
    <property type="entry name" value="PRK04210.1"/>
    <property type="match status" value="1"/>
</dbReference>
<dbReference type="CDD" id="cd00819">
    <property type="entry name" value="PEPCK_GTP"/>
    <property type="match status" value="1"/>
</dbReference>
<evidence type="ECO:0000256" key="9">
    <source>
        <dbReference type="ARBA" id="ARBA00023211"/>
    </source>
</evidence>
<dbReference type="InterPro" id="IPR013035">
    <property type="entry name" value="PEP_carboxykinase_C"/>
</dbReference>
<keyword evidence="10" id="KW-0456">Lyase</keyword>
<evidence type="ECO:0000313" key="17">
    <source>
        <dbReference type="EMBL" id="VDN50820.1"/>
    </source>
</evidence>
<evidence type="ECO:0000313" key="19">
    <source>
        <dbReference type="Proteomes" id="UP000274756"/>
    </source>
</evidence>
<feature type="domain" description="Phosphoenolpyruvate carboxykinase GTP-utilising N-terminal" evidence="16">
    <location>
        <begin position="44"/>
        <end position="271"/>
    </location>
</feature>
<keyword evidence="9" id="KW-0464">Manganese</keyword>
<evidence type="ECO:0000256" key="3">
    <source>
        <dbReference type="ARBA" id="ARBA00011245"/>
    </source>
</evidence>
<dbReference type="Pfam" id="PF17297">
    <property type="entry name" value="PEPCK_N"/>
    <property type="match status" value="1"/>
</dbReference>
<sequence>MESQSLKTIEDDSFFVVNEICVKKLGHIPILSGNFDQLPRHVQKFVAEKVQLMNPRGIHICDGSQHEADEIIHKLVERGMLTKLKAYENNYLCRTDPKDVARVEGKTWMVTPDKYQTVCHVADGAEPLMGHWMSPEIFGNELDSRFPGCMAGRTMFVIPFSMGPIGGSLSKIGVQLTDSNYVMLCMRIMTRVSPAVWEALGENDFVRCIHSVGLPRPVKQKVINHWPCNPERVLIAHRPADREIWSFGSGYGGNSLLGKKCFALRIASNIAHDEGWLAEHMLIMGVTPPNGKEYFIAAAFPSACGKTNLAMLQPELPGWKVRCVGDDIAWMKFGTDGRLYGINPEAGFFGVAPGTSMKTNPMAMASFQKNSIFTNVAETANGEYFWEGLEDEIKDKYVDITDWLGNLWHIGDKTPAAHPNSRFTCPAKQCPIIHPDWESPHGVPIDAFIFGGRRPEGVPLIFETFSWTHGIFTGACLKSEATAAAEFKAKVVMHDPMAMRPFMGYNFGKYLQHWISLNKDNRKVPKIYHVNWFRKGKDGQFLWPGYGENIRVIDWILRRLDGDKSIAKETPIGYVPTPESINLQGLKNIKIDELMSVPLDYWREDAKEVRHFFEEQVGSDLPNEIRKELDAQEKRIFHGAS</sequence>
<dbReference type="WBParaSite" id="DME_0000579901-mRNA-1">
    <property type="protein sequence ID" value="DME_0000579901-mRNA-1"/>
    <property type="gene ID" value="DME_0000579901"/>
</dbReference>
<dbReference type="InterPro" id="IPR008210">
    <property type="entry name" value="PEP_carboxykinase_N"/>
</dbReference>